<reference evidence="4 5" key="1">
    <citation type="submission" date="2020-04" db="EMBL/GenBank/DDBJ databases">
        <title>Flammeovirga sp. SR4, a novel species isolated from seawater.</title>
        <authorList>
            <person name="Wang X."/>
        </authorList>
    </citation>
    <scope>NUCLEOTIDE SEQUENCE [LARGE SCALE GENOMIC DNA]</scope>
    <source>
        <strain evidence="4 5">SR4</strain>
    </source>
</reference>
<feature type="domain" description="Secretion system C-terminal sorting" evidence="2">
    <location>
        <begin position="912"/>
        <end position="976"/>
    </location>
</feature>
<dbReference type="InterPro" id="IPR046780">
    <property type="entry name" value="aBig_2"/>
</dbReference>
<feature type="chain" id="PRO_5031519159" evidence="1">
    <location>
        <begin position="22"/>
        <end position="979"/>
    </location>
</feature>
<evidence type="ECO:0000313" key="5">
    <source>
        <dbReference type="Proteomes" id="UP000585050"/>
    </source>
</evidence>
<dbReference type="Proteomes" id="UP000585050">
    <property type="component" value="Unassembled WGS sequence"/>
</dbReference>
<protein>
    <submittedName>
        <fullName evidence="4">T9SS type A sorting domain-containing protein</fullName>
    </submittedName>
</protein>
<dbReference type="InterPro" id="IPR026444">
    <property type="entry name" value="Secre_tail"/>
</dbReference>
<dbReference type="Pfam" id="PF20578">
    <property type="entry name" value="aBig_2"/>
    <property type="match status" value="6"/>
</dbReference>
<organism evidence="4 5">
    <name type="scientific">Flammeovirga agarivorans</name>
    <dbReference type="NCBI Taxonomy" id="2726742"/>
    <lineage>
        <taxon>Bacteria</taxon>
        <taxon>Pseudomonadati</taxon>
        <taxon>Bacteroidota</taxon>
        <taxon>Cytophagia</taxon>
        <taxon>Cytophagales</taxon>
        <taxon>Flammeovirgaceae</taxon>
        <taxon>Flammeovirga</taxon>
    </lineage>
</organism>
<name>A0A7X8SJ19_9BACT</name>
<evidence type="ECO:0000259" key="2">
    <source>
        <dbReference type="Pfam" id="PF18962"/>
    </source>
</evidence>
<keyword evidence="5" id="KW-1185">Reference proteome</keyword>
<dbReference type="NCBIfam" id="TIGR04183">
    <property type="entry name" value="Por_Secre_tail"/>
    <property type="match status" value="1"/>
</dbReference>
<dbReference type="AlphaFoldDB" id="A0A7X8SJ19"/>
<dbReference type="RefSeq" id="WP_168881824.1">
    <property type="nucleotide sequence ID" value="NZ_JABAIL010000002.1"/>
</dbReference>
<evidence type="ECO:0000256" key="1">
    <source>
        <dbReference type="SAM" id="SignalP"/>
    </source>
</evidence>
<feature type="domain" description="Atrophied bacterial Ig" evidence="3">
    <location>
        <begin position="725"/>
        <end position="806"/>
    </location>
</feature>
<comment type="caution">
    <text evidence="4">The sequence shown here is derived from an EMBL/GenBank/DDBJ whole genome shotgun (WGS) entry which is preliminary data.</text>
</comment>
<feature type="domain" description="Atrophied bacterial Ig" evidence="3">
    <location>
        <begin position="453"/>
        <end position="538"/>
    </location>
</feature>
<feature type="domain" description="Atrophied bacterial Ig" evidence="3">
    <location>
        <begin position="812"/>
        <end position="895"/>
    </location>
</feature>
<evidence type="ECO:0000313" key="4">
    <source>
        <dbReference type="EMBL" id="NLR91124.1"/>
    </source>
</evidence>
<dbReference type="Pfam" id="PF18962">
    <property type="entry name" value="Por_Secre_tail"/>
    <property type="match status" value="1"/>
</dbReference>
<accession>A0A7X8SJ19</accession>
<dbReference type="Gene3D" id="2.60.120.260">
    <property type="entry name" value="Galactose-binding domain-like"/>
    <property type="match status" value="2"/>
</dbReference>
<dbReference type="InterPro" id="IPR008979">
    <property type="entry name" value="Galactose-bd-like_sf"/>
</dbReference>
<dbReference type="SUPFAM" id="SSF49785">
    <property type="entry name" value="Galactose-binding domain-like"/>
    <property type="match status" value="1"/>
</dbReference>
<feature type="domain" description="Atrophied bacterial Ig" evidence="3">
    <location>
        <begin position="545"/>
        <end position="625"/>
    </location>
</feature>
<keyword evidence="1" id="KW-0732">Signal</keyword>
<feature type="domain" description="Atrophied bacterial Ig" evidence="3">
    <location>
        <begin position="189"/>
        <end position="274"/>
    </location>
</feature>
<proteinExistence type="predicted"/>
<evidence type="ECO:0000259" key="3">
    <source>
        <dbReference type="Pfam" id="PF20578"/>
    </source>
</evidence>
<feature type="signal peptide" evidence="1">
    <location>
        <begin position="1"/>
        <end position="21"/>
    </location>
</feature>
<gene>
    <name evidence="4" type="ORF">HGP29_07895</name>
</gene>
<feature type="domain" description="Atrophied bacterial Ig" evidence="3">
    <location>
        <begin position="634"/>
        <end position="717"/>
    </location>
</feature>
<sequence>MKNIISTVFFLLTLICTQGFSQNNLIDNGNFESTEAPWIVTNKSGIANPPVGSLITHKDNASGAYQIAIPVNEENEKLNLSNIQLKSGGFVNFTEALAEETVFQLSADVYGSQEGRLKYMIQWESGSNKIQSEEFTITTDNQTFTSQLAVPAGATKWIVLLQLGGTVDDVVVDNIVLEVAPEKTDEELVQEAIEDLKITFDNNDPKDGLGIMYDVSLPTVGLNNTTVAWESSHSDVISANGNVVRGDQTTEVTLTASVTLNTTTLDKDFTVSVLPYTDESGNAIIVNADLELGETVGWETSFNAGQVSESDFTYSSTVHAENASNAGKLEITNGGASLPNLVIRTQWYPFNEATLEKKYFEVTSNVYTAIDETITLRYQVSGRDAESNYINSNSRNMEVTPTAADVTSVVETPAGLTSWRLLLQVGGNTGTFVFDNAVLKEVSANEGQAKLVAESLSLTFADGETATTIESDFEVVITDALGYGTSIAWVSSNTDVITITDGSAVVTEIVEDTEVTLTAQISQGDFSINKEFKLTVLASDNAKLAAAKEDVAIEFAEGDAADQVSEDIVLPTTSLYETTVNWESTHTNITAEGVVTLGDETVTGKLTATISLGDLSTTKEFDLTTVRSNSSLLNEAVEAVEITYANEEDAQSVESDVTLPSTGLNETTISWVSDNEEVVTSAGVVTPQTTNQTVKLTATVTLGELSDTKEFTLTVLNNASKVISDSKEHLQVGFADGEEASQVTSDLELITSDGDVTITWASSNTDVVTADGKVTQQLYDETVELTATLVLGDEQETKTFTVVVANNAEEVVNDALANVQITYANGEDNTSVISDITLSGDVNEVTVSWSSSDEEVITNAGAVTRAEEDKNVTMTATLSAGDATTTKTFDLTVLMEEQIPTSVEDELLELVVFPNPSSDLITIRSEVQINTLEVFDMLGRQIELSKEGTEFLKKINISGLPKGNYILKVNQQSRVFIKQ</sequence>
<dbReference type="EMBL" id="JABAIL010000002">
    <property type="protein sequence ID" value="NLR91124.1"/>
    <property type="molecule type" value="Genomic_DNA"/>
</dbReference>